<dbReference type="Proteomes" id="UP000728032">
    <property type="component" value="Unassembled WGS sequence"/>
</dbReference>
<accession>A0A7R9LVU9</accession>
<protein>
    <recommendedName>
        <fullName evidence="2">F-box domain-containing protein</fullName>
    </recommendedName>
</protein>
<gene>
    <name evidence="3" type="ORF">ONB1V03_LOCUS6871</name>
</gene>
<evidence type="ECO:0000313" key="4">
    <source>
        <dbReference type="Proteomes" id="UP000728032"/>
    </source>
</evidence>
<dbReference type="OrthoDB" id="6478838at2759"/>
<dbReference type="InterPro" id="IPR032675">
    <property type="entry name" value="LRR_dom_sf"/>
</dbReference>
<keyword evidence="4" id="KW-1185">Reference proteome</keyword>
<dbReference type="EMBL" id="CAJPVJ010003270">
    <property type="protein sequence ID" value="CAG2167364.1"/>
    <property type="molecule type" value="Genomic_DNA"/>
</dbReference>
<name>A0A7R9LVU9_9ACAR</name>
<dbReference type="InterPro" id="IPR036047">
    <property type="entry name" value="F-box-like_dom_sf"/>
</dbReference>
<dbReference type="InterPro" id="IPR001810">
    <property type="entry name" value="F-box_dom"/>
</dbReference>
<feature type="region of interest" description="Disordered" evidence="1">
    <location>
        <begin position="1"/>
        <end position="26"/>
    </location>
</feature>
<reference evidence="3" key="1">
    <citation type="submission" date="2020-11" db="EMBL/GenBank/DDBJ databases">
        <authorList>
            <person name="Tran Van P."/>
        </authorList>
    </citation>
    <scope>NUCLEOTIDE SEQUENCE</scope>
</reference>
<feature type="domain" description="F-box" evidence="2">
    <location>
        <begin position="37"/>
        <end position="71"/>
    </location>
</feature>
<evidence type="ECO:0000256" key="1">
    <source>
        <dbReference type="SAM" id="MobiDB-lite"/>
    </source>
</evidence>
<evidence type="ECO:0000259" key="2">
    <source>
        <dbReference type="Pfam" id="PF00646"/>
    </source>
</evidence>
<evidence type="ECO:0000313" key="3">
    <source>
        <dbReference type="EMBL" id="CAD7648664.1"/>
    </source>
</evidence>
<dbReference type="EMBL" id="OC918095">
    <property type="protein sequence ID" value="CAD7648664.1"/>
    <property type="molecule type" value="Genomic_DNA"/>
</dbReference>
<organism evidence="3">
    <name type="scientific">Oppiella nova</name>
    <dbReference type="NCBI Taxonomy" id="334625"/>
    <lineage>
        <taxon>Eukaryota</taxon>
        <taxon>Metazoa</taxon>
        <taxon>Ecdysozoa</taxon>
        <taxon>Arthropoda</taxon>
        <taxon>Chelicerata</taxon>
        <taxon>Arachnida</taxon>
        <taxon>Acari</taxon>
        <taxon>Acariformes</taxon>
        <taxon>Sarcoptiformes</taxon>
        <taxon>Oribatida</taxon>
        <taxon>Brachypylina</taxon>
        <taxon>Oppioidea</taxon>
        <taxon>Oppiidae</taxon>
        <taxon>Oppiella</taxon>
    </lineage>
</organism>
<sequence>MDQSSGDQFKHKRAMMSTNDMNGTHEEYPKDSLDRFGDDLCGLVLSYLSLKDSFRYECLSKQWRRSIHRKRHNLVMNSCLPKTDHYIDVERMDSQIFSSVVKKLPNITRIEITVKSEATERVFEVLMKSYKHLKTIKVWFCGRNDTQIANRLFETYGSRMTQILVPSTPVLKVFKRYTNYTKLTQLSSYGGALLELRDIFNDNNELLFKGLTAFQCNYTPNDNNLKLLSTFVSHYKNSLKTLDISIYNLLSDHYIQSLKVLSELKALRGLTFRTNLFKTNHYLIDYHCQEFVNQWPQLKRYQLIITIQSVPQLRLLLESFNRKKGLRHLSLLLRLEYWIISSEKCWDLSLNSLSGLKRLQHLDIDFDSVVVNPGFFYAIDTYLPRLMTLRFVSMTEMSAGIKESVERLPKLAKMSSNGQSISGEKYAKDSIDRYGDDLCGLVLSYLSFKENFQYECLSKQWRKSIHRKQHILVVNTFPSGHSKHHYLEVDRMVGPKEEDRMDLPAVKSVVKKLPNITSLEITVILETTERVFEVLMKSYKHLKTIHRTYGSRMTQIDIPRYLVPVLTRYINSYAKLTQLSYCGRIHLKLNDLFNGNHKLVVKGLTGFECSYYDSEDTLDCFVVDYHCNEFFYQWPQLQRYELEITYTTVPALRRVFESVNGMKGLRRLRLIFRLVFRTSRIHLDIDFDDLLISESFFEYIHIYLPRLKTLRFRAQLEMSAGVKESLERLPKLELFEFSNDKHKPYQIIVIPHTY</sequence>
<dbReference type="Pfam" id="PF00646">
    <property type="entry name" value="F-box"/>
    <property type="match status" value="1"/>
</dbReference>
<proteinExistence type="predicted"/>
<dbReference type="AlphaFoldDB" id="A0A7R9LVU9"/>
<dbReference type="SUPFAM" id="SSF81383">
    <property type="entry name" value="F-box domain"/>
    <property type="match status" value="1"/>
</dbReference>
<dbReference type="Gene3D" id="3.80.10.10">
    <property type="entry name" value="Ribonuclease Inhibitor"/>
    <property type="match status" value="1"/>
</dbReference>
<dbReference type="SUPFAM" id="SSF52047">
    <property type="entry name" value="RNI-like"/>
    <property type="match status" value="1"/>
</dbReference>